<feature type="transmembrane region" description="Helical" evidence="1">
    <location>
        <begin position="261"/>
        <end position="281"/>
    </location>
</feature>
<comment type="caution">
    <text evidence="2">The sequence shown here is derived from an EMBL/GenBank/DDBJ whole genome shotgun (WGS) entry which is preliminary data.</text>
</comment>
<keyword evidence="1" id="KW-0472">Membrane</keyword>
<proteinExistence type="predicted"/>
<feature type="transmembrane region" description="Helical" evidence="1">
    <location>
        <begin position="187"/>
        <end position="207"/>
    </location>
</feature>
<organism evidence="2 3">
    <name type="scientific">Polysphondylium violaceum</name>
    <dbReference type="NCBI Taxonomy" id="133409"/>
    <lineage>
        <taxon>Eukaryota</taxon>
        <taxon>Amoebozoa</taxon>
        <taxon>Evosea</taxon>
        <taxon>Eumycetozoa</taxon>
        <taxon>Dictyostelia</taxon>
        <taxon>Dictyosteliales</taxon>
        <taxon>Dictyosteliaceae</taxon>
        <taxon>Polysphondylium</taxon>
    </lineage>
</organism>
<gene>
    <name evidence="2" type="ORF">CYY_008224</name>
</gene>
<feature type="transmembrane region" description="Helical" evidence="1">
    <location>
        <begin position="68"/>
        <end position="89"/>
    </location>
</feature>
<dbReference type="AlphaFoldDB" id="A0A8J4PQQ4"/>
<feature type="transmembrane region" description="Helical" evidence="1">
    <location>
        <begin position="223"/>
        <end position="249"/>
    </location>
</feature>
<feature type="transmembrane region" description="Helical" evidence="1">
    <location>
        <begin position="109"/>
        <end position="128"/>
    </location>
</feature>
<keyword evidence="1" id="KW-0812">Transmembrane</keyword>
<reference evidence="2" key="1">
    <citation type="submission" date="2020-01" db="EMBL/GenBank/DDBJ databases">
        <title>Development of genomics and gene disruption for Polysphondylium violaceum indicates a role for the polyketide synthase stlB in stalk morphogenesis.</title>
        <authorList>
            <person name="Narita B."/>
            <person name="Kawabe Y."/>
            <person name="Kin K."/>
            <person name="Saito T."/>
            <person name="Gibbs R."/>
            <person name="Kuspa A."/>
            <person name="Muzny D."/>
            <person name="Queller D."/>
            <person name="Richards S."/>
            <person name="Strassman J."/>
            <person name="Sucgang R."/>
            <person name="Worley K."/>
            <person name="Schaap P."/>
        </authorList>
    </citation>
    <scope>NUCLEOTIDE SEQUENCE</scope>
    <source>
        <strain evidence="2">QSvi11</strain>
    </source>
</reference>
<dbReference type="Proteomes" id="UP000695562">
    <property type="component" value="Unassembled WGS sequence"/>
</dbReference>
<name>A0A8J4PQQ4_9MYCE</name>
<keyword evidence="1" id="KW-1133">Transmembrane helix</keyword>
<feature type="transmembrane region" description="Helical" evidence="1">
    <location>
        <begin position="35"/>
        <end position="56"/>
    </location>
</feature>
<evidence type="ECO:0000313" key="3">
    <source>
        <dbReference type="Proteomes" id="UP000695562"/>
    </source>
</evidence>
<evidence type="ECO:0000313" key="2">
    <source>
        <dbReference type="EMBL" id="KAF2070459.1"/>
    </source>
</evidence>
<dbReference type="EMBL" id="AJWJ01000489">
    <property type="protein sequence ID" value="KAF2070459.1"/>
    <property type="molecule type" value="Genomic_DNA"/>
</dbReference>
<evidence type="ECO:0000256" key="1">
    <source>
        <dbReference type="SAM" id="Phobius"/>
    </source>
</evidence>
<protein>
    <submittedName>
        <fullName evidence="2">Uncharacterized protein</fullName>
    </submittedName>
</protein>
<accession>A0A8J4PQQ4</accession>
<feature type="transmembrane region" description="Helical" evidence="1">
    <location>
        <begin position="149"/>
        <end position="172"/>
    </location>
</feature>
<keyword evidence="3" id="KW-1185">Reference proteome</keyword>
<sequence length="326" mass="38054">MSEEKEMNMEINDETLLSVIFKEDPTFLGEYKTKAIVFLLLFILLLLKTIYIFIFDSNNLKSKKPKRIFYSVSLLVIALICVVNFFSCFFPERISIRRYYQIKSPIENFSRLLAITSCVLVYFHWISILENDFKAEKLNRKRFSLYLKIIFLGVYIIPYLTICIVSILIFFMSNLSHQKYTIIKFEFFYLLITNSLAVLVLWGFLIYKFKTLDKAIINQIKHFFIIAFIFSVNQISFLIFNVVSFVYIASHALTWVANVNYVILFLELIFLISPVDFRLVYNTIKGCCSKKTTVTTHETDQNDSKTAEISINSCDVQSNSSGTPQL</sequence>